<sequence length="69" mass="7386">MYLTKERNMDAGLVAALSTTGLVAIAAAVVILAAVRRSGGGWGTPRHRPDSELGRAREQIQRQIDLGRS</sequence>
<keyword evidence="2" id="KW-0812">Transmembrane</keyword>
<dbReference type="AlphaFoldDB" id="A0A4Y3QLG4"/>
<dbReference type="EMBL" id="BJML01000003">
    <property type="protein sequence ID" value="GEB45533.1"/>
    <property type="molecule type" value="Genomic_DNA"/>
</dbReference>
<evidence type="ECO:0000313" key="3">
    <source>
        <dbReference type="EMBL" id="GEB45533.1"/>
    </source>
</evidence>
<organism evidence="3 4">
    <name type="scientific">Microbacterium testaceum</name>
    <name type="common">Aureobacterium testaceum</name>
    <name type="synonym">Brevibacterium testaceum</name>
    <dbReference type="NCBI Taxonomy" id="2033"/>
    <lineage>
        <taxon>Bacteria</taxon>
        <taxon>Bacillati</taxon>
        <taxon>Actinomycetota</taxon>
        <taxon>Actinomycetes</taxon>
        <taxon>Micrococcales</taxon>
        <taxon>Microbacteriaceae</taxon>
        <taxon>Microbacterium</taxon>
    </lineage>
</organism>
<comment type="caution">
    <text evidence="3">The sequence shown here is derived from an EMBL/GenBank/DDBJ whole genome shotgun (WGS) entry which is preliminary data.</text>
</comment>
<feature type="transmembrane region" description="Helical" evidence="2">
    <location>
        <begin position="12"/>
        <end position="35"/>
    </location>
</feature>
<evidence type="ECO:0000256" key="1">
    <source>
        <dbReference type="SAM" id="MobiDB-lite"/>
    </source>
</evidence>
<feature type="region of interest" description="Disordered" evidence="1">
    <location>
        <begin position="38"/>
        <end position="69"/>
    </location>
</feature>
<accession>A0A4Y3QLG4</accession>
<evidence type="ECO:0000256" key="2">
    <source>
        <dbReference type="SAM" id="Phobius"/>
    </source>
</evidence>
<name>A0A4Y3QLG4_MICTE</name>
<reference evidence="3 4" key="1">
    <citation type="submission" date="2019-06" db="EMBL/GenBank/DDBJ databases">
        <title>Whole genome shotgun sequence of Microbacterium testaceum NBRC 12675.</title>
        <authorList>
            <person name="Hosoyama A."/>
            <person name="Uohara A."/>
            <person name="Ohji S."/>
            <person name="Ichikawa N."/>
        </authorList>
    </citation>
    <scope>NUCLEOTIDE SEQUENCE [LARGE SCALE GENOMIC DNA]</scope>
    <source>
        <strain evidence="3 4">NBRC 12675</strain>
    </source>
</reference>
<proteinExistence type="predicted"/>
<dbReference type="Proteomes" id="UP000319525">
    <property type="component" value="Unassembled WGS sequence"/>
</dbReference>
<evidence type="ECO:0000313" key="4">
    <source>
        <dbReference type="Proteomes" id="UP000319525"/>
    </source>
</evidence>
<keyword evidence="2" id="KW-1133">Transmembrane helix</keyword>
<gene>
    <name evidence="3" type="ORF">MTE01_14780</name>
</gene>
<feature type="compositionally biased region" description="Basic and acidic residues" evidence="1">
    <location>
        <begin position="47"/>
        <end position="69"/>
    </location>
</feature>
<protein>
    <submittedName>
        <fullName evidence="3">Uncharacterized protein</fullName>
    </submittedName>
</protein>
<keyword evidence="2" id="KW-0472">Membrane</keyword>